<reference evidence="1 2" key="1">
    <citation type="submission" date="2020-04" db="EMBL/GenBank/DDBJ databases">
        <authorList>
            <person name="Laetsch R D."/>
            <person name="Stevens L."/>
            <person name="Kumar S."/>
            <person name="Blaxter L. M."/>
        </authorList>
    </citation>
    <scope>NUCLEOTIDE SEQUENCE [LARGE SCALE GENOMIC DNA]</scope>
</reference>
<dbReference type="Proteomes" id="UP000494206">
    <property type="component" value="Unassembled WGS sequence"/>
</dbReference>
<proteinExistence type="predicted"/>
<sequence length="246" mass="28164">MKLGIVTAVSSKKVFTVLCGDEIIRTPHQHHRSVIIVGDLVEIGPQNVIYSAPEKSHNIDRRDPLEITITDHIVKPEEISRCKMFFNHPIFGRAKLNKFKLEPNERCQKISIKYAPDEHFEWIVTNIVVELDENLIKQFDSLHYTLVNERNQEYEYQKSCWNAIGLCKLVYINNDDPIYGRVPHFAPLNRLDERAAKTIKEGCLLYIVNANGPRNASTPKGVVKSSYDVGHVLKRIINGFSVLDNT</sequence>
<keyword evidence="2" id="KW-1185">Reference proteome</keyword>
<accession>A0A8S1EJG4</accession>
<comment type="caution">
    <text evidence="1">The sequence shown here is derived from an EMBL/GenBank/DDBJ whole genome shotgun (WGS) entry which is preliminary data.</text>
</comment>
<gene>
    <name evidence="1" type="ORF">CBOVIS_LOCUS3746</name>
</gene>
<name>A0A8S1EJG4_9PELO</name>
<dbReference type="EMBL" id="CADEPM010000002">
    <property type="protein sequence ID" value="CAB3400916.1"/>
    <property type="molecule type" value="Genomic_DNA"/>
</dbReference>
<organism evidence="1 2">
    <name type="scientific">Caenorhabditis bovis</name>
    <dbReference type="NCBI Taxonomy" id="2654633"/>
    <lineage>
        <taxon>Eukaryota</taxon>
        <taxon>Metazoa</taxon>
        <taxon>Ecdysozoa</taxon>
        <taxon>Nematoda</taxon>
        <taxon>Chromadorea</taxon>
        <taxon>Rhabditida</taxon>
        <taxon>Rhabditina</taxon>
        <taxon>Rhabditomorpha</taxon>
        <taxon>Rhabditoidea</taxon>
        <taxon>Rhabditidae</taxon>
        <taxon>Peloderinae</taxon>
        <taxon>Caenorhabditis</taxon>
    </lineage>
</organism>
<protein>
    <submittedName>
        <fullName evidence="1">Uncharacterized protein</fullName>
    </submittedName>
</protein>
<evidence type="ECO:0000313" key="1">
    <source>
        <dbReference type="EMBL" id="CAB3400916.1"/>
    </source>
</evidence>
<dbReference type="AlphaFoldDB" id="A0A8S1EJG4"/>
<evidence type="ECO:0000313" key="2">
    <source>
        <dbReference type="Proteomes" id="UP000494206"/>
    </source>
</evidence>